<dbReference type="Pfam" id="PF22548">
    <property type="entry name" value="AEP-TOTE"/>
    <property type="match status" value="1"/>
</dbReference>
<name>A0A381ZJL2_9ZZZZ</name>
<protein>
    <recommendedName>
        <fullName evidence="1">TOTE conflict system primase domain-containing protein</fullName>
    </recommendedName>
</protein>
<gene>
    <name evidence="2" type="ORF">METZ01_LOCUS141791</name>
</gene>
<organism evidence="2">
    <name type="scientific">marine metagenome</name>
    <dbReference type="NCBI Taxonomy" id="408172"/>
    <lineage>
        <taxon>unclassified sequences</taxon>
        <taxon>metagenomes</taxon>
        <taxon>ecological metagenomes</taxon>
    </lineage>
</organism>
<dbReference type="EMBL" id="UINC01021422">
    <property type="protein sequence ID" value="SVA88937.1"/>
    <property type="molecule type" value="Genomic_DNA"/>
</dbReference>
<accession>A0A381ZJL2</accession>
<evidence type="ECO:0000313" key="2">
    <source>
        <dbReference type="EMBL" id="SVA88937.1"/>
    </source>
</evidence>
<dbReference type="InterPro" id="IPR054347">
    <property type="entry name" value="TOTE_primase"/>
</dbReference>
<feature type="non-terminal residue" evidence="2">
    <location>
        <position position="1"/>
    </location>
</feature>
<dbReference type="Gene3D" id="3.30.70.3300">
    <property type="match status" value="1"/>
</dbReference>
<feature type="domain" description="TOTE conflict system primase" evidence="1">
    <location>
        <begin position="44"/>
        <end position="172"/>
    </location>
</feature>
<reference evidence="2" key="1">
    <citation type="submission" date="2018-05" db="EMBL/GenBank/DDBJ databases">
        <authorList>
            <person name="Lanie J.A."/>
            <person name="Ng W.-L."/>
            <person name="Kazmierczak K.M."/>
            <person name="Andrzejewski T.M."/>
            <person name="Davidsen T.M."/>
            <person name="Wayne K.J."/>
            <person name="Tettelin H."/>
            <person name="Glass J.I."/>
            <person name="Rusch D."/>
            <person name="Podicherti R."/>
            <person name="Tsui H.-C.T."/>
            <person name="Winkler M.E."/>
        </authorList>
    </citation>
    <scope>NUCLEOTIDE SEQUENCE</scope>
</reference>
<dbReference type="AlphaFoldDB" id="A0A381ZJL2"/>
<proteinExistence type="predicted"/>
<sequence length="312" mass="35120">VAVADKFCHLFRGNAVAKETSDGDFRPWRGEDGTPVPANGIIFQEAIHNHLWGPYRLGVYPLMEVEGSPSCNVGWLAVDWDEGDISLVHAVNVRELLAQLDITSWVETSRSKGYHLWVFLEEDIPAQMGRNAMFAACQLVDSPTKEVYPKQVTMPAKGFGNGIRLPYALSRPEGRQEAVRGSQSNLCMEDFTNEAFDSMVTRQQIVKIASLYQPAPSTRPIHTPKFTQRRVDADFKFVARDIWDQGPTHNDRSLALFSFACSLFRQLYSPDAVLEWTRQCDLKWGQKFAARGPQGEQQLRKLVDDAGAKMGR</sequence>
<evidence type="ECO:0000259" key="1">
    <source>
        <dbReference type="Pfam" id="PF22548"/>
    </source>
</evidence>